<reference evidence="8 9" key="2">
    <citation type="journal article" date="2011" name="Stand. Genomic Sci.">
        <title>Complete genome sequence of Isosphaera pallida type strain (IS1B).</title>
        <authorList>
            <consortium name="US DOE Joint Genome Institute (JGI-PGF)"/>
            <person name="Goker M."/>
            <person name="Cleland D."/>
            <person name="Saunders E."/>
            <person name="Lapidus A."/>
            <person name="Nolan M."/>
            <person name="Lucas S."/>
            <person name="Hammon N."/>
            <person name="Deshpande S."/>
            <person name="Cheng J.F."/>
            <person name="Tapia R."/>
            <person name="Han C."/>
            <person name="Goodwin L."/>
            <person name="Pitluck S."/>
            <person name="Liolios K."/>
            <person name="Pagani I."/>
            <person name="Ivanova N."/>
            <person name="Mavromatis K."/>
            <person name="Pati A."/>
            <person name="Chen A."/>
            <person name="Palaniappan K."/>
            <person name="Land M."/>
            <person name="Hauser L."/>
            <person name="Chang Y.J."/>
            <person name="Jeffries C.D."/>
            <person name="Detter J.C."/>
            <person name="Beck B."/>
            <person name="Woyke T."/>
            <person name="Bristow J."/>
            <person name="Eisen J.A."/>
            <person name="Markowitz V."/>
            <person name="Hugenholtz P."/>
            <person name="Kyrpides N.C."/>
            <person name="Klenk H.P."/>
        </authorList>
    </citation>
    <scope>NUCLEOTIDE SEQUENCE [LARGE SCALE GENOMIC DNA]</scope>
    <source>
        <strain evidence="9">ATCC 43644 / DSM 9630 / IS1B</strain>
    </source>
</reference>
<dbReference type="Pfam" id="PF00916">
    <property type="entry name" value="Sulfate_transp"/>
    <property type="match status" value="1"/>
</dbReference>
<feature type="transmembrane region" description="Helical" evidence="6">
    <location>
        <begin position="105"/>
        <end position="127"/>
    </location>
</feature>
<dbReference type="Proteomes" id="UP000008631">
    <property type="component" value="Chromosome"/>
</dbReference>
<evidence type="ECO:0000256" key="4">
    <source>
        <dbReference type="ARBA" id="ARBA00023136"/>
    </source>
</evidence>
<evidence type="ECO:0000256" key="3">
    <source>
        <dbReference type="ARBA" id="ARBA00022989"/>
    </source>
</evidence>
<dbReference type="SUPFAM" id="SSF52091">
    <property type="entry name" value="SpoIIaa-like"/>
    <property type="match status" value="1"/>
</dbReference>
<feature type="transmembrane region" description="Helical" evidence="6">
    <location>
        <begin position="46"/>
        <end position="64"/>
    </location>
</feature>
<dbReference type="InterPro" id="IPR001902">
    <property type="entry name" value="SLC26A/SulP_fam"/>
</dbReference>
<feature type="transmembrane region" description="Helical" evidence="6">
    <location>
        <begin position="181"/>
        <end position="202"/>
    </location>
</feature>
<dbReference type="AlphaFoldDB" id="E8QXX9"/>
<evidence type="ECO:0000256" key="1">
    <source>
        <dbReference type="ARBA" id="ARBA00004141"/>
    </source>
</evidence>
<dbReference type="STRING" id="575540.Isop_0363"/>
<gene>
    <name evidence="8" type="ordered locus">Isop_0363</name>
</gene>
<evidence type="ECO:0000256" key="5">
    <source>
        <dbReference type="SAM" id="MobiDB-lite"/>
    </source>
</evidence>
<dbReference type="KEGG" id="ipa:Isop_0363"/>
<accession>E8QXX9</accession>
<dbReference type="RefSeq" id="WP_013563247.1">
    <property type="nucleotide sequence ID" value="NC_014962.1"/>
</dbReference>
<evidence type="ECO:0000256" key="6">
    <source>
        <dbReference type="SAM" id="Phobius"/>
    </source>
</evidence>
<sequence length="601" mass="64524">MSRHVEIPPGPVTGPRAVLADLVAGFLVFLVALPLCLAVARASNFPPVAGIWTAVAGGLVATWLSNSQLTIKGPAAGLIVIVAGSVMELGAAFGPDLPEAARLMLGYRLTLGVGVAAGVIQILFGVLRLGKLADFFPLPAVHGMLAAIGIIIFSKQAYIVLGIDAPADLSPLELLAALPRSISGLNPAVALIGTISLAVLFGLPMVRFRFIRRIPAPIAVLLIAVPLGLAMNLEHRHTYLFPDSFFDAFGTEGEEQQHFSRYEVGPRFLVEMPEVLREPSAAFEFPDFRGLATWIGLKYVLLFALIGTLESLLSMKAIDLLDPWRRTSDPDRDLTAIGAANVMVAMIGGLPMISEIVRSSANIGYGARTRRANFVHGLFLLAFVLFLPHLIHQIPLAALGAMLVHTGWRLAHPHEFVKTWLIGKEQLAVFLTTIVVTLTVDLLAGIAAGVAVKLALNWWHGMPLLAIVRSEIEVEPIETVAYQVTVRQAAVFANWLALKRRLLGLGLHADVTLDLSDVRLVDHTVMEKLHGLAAEFEANGGSLRIVGLDNHTTLSKHPLAARKKSTAARPNPLTNPDDIDASSNVQRASPEHASGEESNAR</sequence>
<dbReference type="HOGENOM" id="CLU_003182_11_1_0"/>
<dbReference type="GO" id="GO:0055085">
    <property type="term" value="P:transmembrane transport"/>
    <property type="evidence" value="ECO:0007669"/>
    <property type="project" value="InterPro"/>
</dbReference>
<protein>
    <submittedName>
        <fullName evidence="8">Sulphate transporter</fullName>
    </submittedName>
</protein>
<dbReference type="GO" id="GO:0016020">
    <property type="term" value="C:membrane"/>
    <property type="evidence" value="ECO:0007669"/>
    <property type="project" value="UniProtKB-SubCell"/>
</dbReference>
<feature type="domain" description="SLC26A/SulP transporter" evidence="7">
    <location>
        <begin position="20"/>
        <end position="432"/>
    </location>
</feature>
<evidence type="ECO:0000259" key="7">
    <source>
        <dbReference type="Pfam" id="PF00916"/>
    </source>
</evidence>
<evidence type="ECO:0000313" key="9">
    <source>
        <dbReference type="Proteomes" id="UP000008631"/>
    </source>
</evidence>
<keyword evidence="4 6" id="KW-0472">Membrane</keyword>
<proteinExistence type="predicted"/>
<feature type="transmembrane region" description="Helical" evidence="6">
    <location>
        <begin position="427"/>
        <end position="460"/>
    </location>
</feature>
<feature type="compositionally biased region" description="Basic and acidic residues" evidence="5">
    <location>
        <begin position="589"/>
        <end position="601"/>
    </location>
</feature>
<evidence type="ECO:0000256" key="2">
    <source>
        <dbReference type="ARBA" id="ARBA00022692"/>
    </source>
</evidence>
<keyword evidence="2 6" id="KW-0812">Transmembrane</keyword>
<dbReference type="EMBL" id="CP002353">
    <property type="protein sequence ID" value="ADV60958.1"/>
    <property type="molecule type" value="Genomic_DNA"/>
</dbReference>
<dbReference type="InterPro" id="IPR036513">
    <property type="entry name" value="STAS_dom_sf"/>
</dbReference>
<keyword evidence="3 6" id="KW-1133">Transmembrane helix</keyword>
<comment type="subcellular location">
    <subcellularLocation>
        <location evidence="1">Membrane</location>
        <topology evidence="1">Multi-pass membrane protein</topology>
    </subcellularLocation>
</comment>
<dbReference type="InterPro" id="IPR011547">
    <property type="entry name" value="SLC26A/SulP_dom"/>
</dbReference>
<reference key="1">
    <citation type="submission" date="2010-11" db="EMBL/GenBank/DDBJ databases">
        <title>The complete sequence of chromosome of Isophaera pallida ATCC 43644.</title>
        <authorList>
            <consortium name="US DOE Joint Genome Institute (JGI-PGF)"/>
            <person name="Lucas S."/>
            <person name="Copeland A."/>
            <person name="Lapidus A."/>
            <person name="Bruce D."/>
            <person name="Goodwin L."/>
            <person name="Pitluck S."/>
            <person name="Kyrpides N."/>
            <person name="Mavromatis K."/>
            <person name="Pagani I."/>
            <person name="Ivanova N."/>
            <person name="Saunders E."/>
            <person name="Brettin T."/>
            <person name="Detter J.C."/>
            <person name="Han C."/>
            <person name="Tapia R."/>
            <person name="Land M."/>
            <person name="Hauser L."/>
            <person name="Markowitz V."/>
            <person name="Cheng J.-F."/>
            <person name="Hugenholtz P."/>
            <person name="Woyke T."/>
            <person name="Wu D."/>
            <person name="Eisen J.A."/>
        </authorList>
    </citation>
    <scope>NUCLEOTIDE SEQUENCE</scope>
    <source>
        <strain>ATCC 43644</strain>
    </source>
</reference>
<organism evidence="8 9">
    <name type="scientific">Isosphaera pallida (strain ATCC 43644 / DSM 9630 / IS1B)</name>
    <dbReference type="NCBI Taxonomy" id="575540"/>
    <lineage>
        <taxon>Bacteria</taxon>
        <taxon>Pseudomonadati</taxon>
        <taxon>Planctomycetota</taxon>
        <taxon>Planctomycetia</taxon>
        <taxon>Isosphaerales</taxon>
        <taxon>Isosphaeraceae</taxon>
        <taxon>Isosphaera</taxon>
    </lineage>
</organism>
<evidence type="ECO:0000313" key="8">
    <source>
        <dbReference type="EMBL" id="ADV60958.1"/>
    </source>
</evidence>
<feature type="transmembrane region" description="Helical" evidence="6">
    <location>
        <begin position="374"/>
        <end position="406"/>
    </location>
</feature>
<feature type="transmembrane region" description="Helical" evidence="6">
    <location>
        <begin position="139"/>
        <end position="161"/>
    </location>
</feature>
<feature type="transmembrane region" description="Helical" evidence="6">
    <location>
        <begin position="214"/>
        <end position="233"/>
    </location>
</feature>
<name>E8QXX9_ISOPI</name>
<feature type="region of interest" description="Disordered" evidence="5">
    <location>
        <begin position="556"/>
        <end position="601"/>
    </location>
</feature>
<dbReference type="InParanoid" id="E8QXX9"/>
<feature type="transmembrane region" description="Helical" evidence="6">
    <location>
        <begin position="18"/>
        <end position="40"/>
    </location>
</feature>
<dbReference type="OrthoDB" id="9769739at2"/>
<dbReference type="PANTHER" id="PTHR11814">
    <property type="entry name" value="SULFATE TRANSPORTER"/>
    <property type="match status" value="1"/>
</dbReference>
<keyword evidence="9" id="KW-1185">Reference proteome</keyword>
<feature type="transmembrane region" description="Helical" evidence="6">
    <location>
        <begin position="291"/>
        <end position="313"/>
    </location>
</feature>
<dbReference type="eggNOG" id="COG0659">
    <property type="taxonomic scope" value="Bacteria"/>
</dbReference>
<feature type="transmembrane region" description="Helical" evidence="6">
    <location>
        <begin position="76"/>
        <end position="93"/>
    </location>
</feature>
<dbReference type="FunCoup" id="E8QXX9">
    <property type="interactions" value="158"/>
</dbReference>